<accession>A0A9J7ANG1</accession>
<dbReference type="Gene3D" id="3.90.25.10">
    <property type="entry name" value="UDP-galactose 4-epimerase, domain 1"/>
    <property type="match status" value="1"/>
</dbReference>
<dbReference type="EMBL" id="CP102480">
    <property type="protein sequence ID" value="UUX48727.1"/>
    <property type="molecule type" value="Genomic_DNA"/>
</dbReference>
<dbReference type="Gene3D" id="3.40.50.720">
    <property type="entry name" value="NAD(P)-binding Rossmann-like Domain"/>
    <property type="match status" value="1"/>
</dbReference>
<evidence type="ECO:0000259" key="1">
    <source>
        <dbReference type="Pfam" id="PF13460"/>
    </source>
</evidence>
<gene>
    <name evidence="2" type="ORF">NUH88_15085</name>
</gene>
<evidence type="ECO:0000313" key="2">
    <source>
        <dbReference type="EMBL" id="UUX48727.1"/>
    </source>
</evidence>
<name>A0A9J7ANG1_9PROT</name>
<dbReference type="PANTHER" id="PTHR43162">
    <property type="match status" value="1"/>
</dbReference>
<dbReference type="SUPFAM" id="SSF51735">
    <property type="entry name" value="NAD(P)-binding Rossmann-fold domains"/>
    <property type="match status" value="1"/>
</dbReference>
<dbReference type="PANTHER" id="PTHR43162:SF1">
    <property type="entry name" value="PRESTALK A DIFFERENTIATION PROTEIN A"/>
    <property type="match status" value="1"/>
</dbReference>
<dbReference type="KEGG" id="naci:NUH88_15085"/>
<dbReference type="AlphaFoldDB" id="A0A9J7ANG1"/>
<proteinExistence type="predicted"/>
<dbReference type="RefSeq" id="WP_257767229.1">
    <property type="nucleotide sequence ID" value="NZ_CP102480.1"/>
</dbReference>
<keyword evidence="3" id="KW-1185">Reference proteome</keyword>
<dbReference type="InterPro" id="IPR016040">
    <property type="entry name" value="NAD(P)-bd_dom"/>
</dbReference>
<protein>
    <submittedName>
        <fullName evidence="2">NAD(P)H-binding protein</fullName>
    </submittedName>
</protein>
<dbReference type="InterPro" id="IPR051604">
    <property type="entry name" value="Ergot_Alk_Oxidoreductase"/>
</dbReference>
<dbReference type="Proteomes" id="UP001060336">
    <property type="component" value="Chromosome"/>
</dbReference>
<sequence>MKTGIDEAPALIIGGTGKTGHRVVKGLIERGYPVRIGSRNAALPFDWNAPETWAPAVAGTAAVYITYQPDLAVPGAVDVIRDFAAVALAEGVTRLVLLSGRGEPEAEEAEQALIESGADWTIIRASWFMQNFCETFLYDALKTGELALPVNSVKEPFVDVEDIAAVAVAALTMPGHSGKLYEVTGPDLLSFEEAVSAISEAAGRRIGFRRVSPDDYAGMLRGAGVSPEEISLLLYLFTTVLDGRNANSTDGVRQALGREPGSFAGYVSRTAMRGVWSEPQQAIA</sequence>
<evidence type="ECO:0000313" key="3">
    <source>
        <dbReference type="Proteomes" id="UP001060336"/>
    </source>
</evidence>
<feature type="domain" description="NAD(P)-binding" evidence="1">
    <location>
        <begin position="14"/>
        <end position="174"/>
    </location>
</feature>
<reference evidence="2" key="1">
    <citation type="submission" date="2022-08" db="EMBL/GenBank/DDBJ databases">
        <title>Nisaea acidiphila sp. nov., isolated from a marine algal debris and emended description of the genus Nisaea Urios et al. 2008.</title>
        <authorList>
            <person name="Kwon K."/>
        </authorList>
    </citation>
    <scope>NUCLEOTIDE SEQUENCE</scope>
    <source>
        <strain evidence="2">MEBiC11861</strain>
    </source>
</reference>
<dbReference type="Pfam" id="PF13460">
    <property type="entry name" value="NAD_binding_10"/>
    <property type="match status" value="1"/>
</dbReference>
<organism evidence="2 3">
    <name type="scientific">Nisaea acidiphila</name>
    <dbReference type="NCBI Taxonomy" id="1862145"/>
    <lineage>
        <taxon>Bacteria</taxon>
        <taxon>Pseudomonadati</taxon>
        <taxon>Pseudomonadota</taxon>
        <taxon>Alphaproteobacteria</taxon>
        <taxon>Rhodospirillales</taxon>
        <taxon>Thalassobaculaceae</taxon>
        <taxon>Nisaea</taxon>
    </lineage>
</organism>
<dbReference type="InterPro" id="IPR036291">
    <property type="entry name" value="NAD(P)-bd_dom_sf"/>
</dbReference>